<geneLocation type="plasmid" evidence="2">
    <name>pCBMA213_1</name>
</geneLocation>
<protein>
    <recommendedName>
        <fullName evidence="1">Helicase HerA central domain-containing protein</fullName>
    </recommendedName>
</protein>
<dbReference type="AlphaFoldDB" id="A0A343VR81"/>
<reference evidence="2" key="1">
    <citation type="journal article" date="2018" name="Front. Microbiol.">
        <title>Beyond the Limits: tRNA Array Units in Mycobacterium Genomes.</title>
        <authorList>
            <person name="Morgado S.M."/>
            <person name="Vicente A.C."/>
        </authorList>
    </citation>
    <scope>NUCLEOTIDE SEQUENCE</scope>
    <source>
        <strain evidence="2">CBMA 213</strain>
        <plasmid evidence="2">pCBMA213_1</plasmid>
    </source>
</reference>
<dbReference type="InterPro" id="IPR008571">
    <property type="entry name" value="HerA-like"/>
</dbReference>
<accession>A0A343VR81</accession>
<dbReference type="PANTHER" id="PTHR42957">
    <property type="entry name" value="HELICASE MJ1565-RELATED"/>
    <property type="match status" value="1"/>
</dbReference>
<sequence length="578" mass="61851">MNLAEGLGLDADYIAGRSIGLLGKRGAGKSATCRVIAEELHDAHVQTVIIDPMGVFWGLRSSADGIHDGLPIPVFGGSHADAPLESSAGALMAELAVEEGLSMVLDLSEFASRTQERTFVAAFLDRLYRRNRHLLHLVVDEADLFAPQKPRRDDLQLLVAMENIVRRGRNTGLGSTLASQRPAVLHKDVLSQVDILAAMRVTSPNDRAAIQDWVRGQGDDQIWSTVATTLPTLAVGEAWWWAPERDILTRAQVRQARTFDCSPTRDRGNSAAREPKTRADVDLGQIAARIAATRERAAAADPKALTARIRELEKEVRHFRAAKPEPRVIEVPVPHIPEAAIASIRQLHNAIGSIRTDLERVAGTADELAAIVAQTPASATSLSPATPATEELIPAAPPATLPRNPPPVDTTQAATNGRIAATQAIVNGLAELASFGIDAPNRAQLALWVGVGIRSSGYANNLGKLRTAGLIDYPSGGRVTLTDTGQNSAAQPAVTPTTDELHRRISEAVKESKWRILEALIDAYPSALSRAELAKRAGISPSSSGYANSLGALRTLGLLDYPQKGYVAATEVLFLHGR</sequence>
<feature type="domain" description="Helicase HerA central" evidence="1">
    <location>
        <begin position="8"/>
        <end position="54"/>
    </location>
</feature>
<dbReference type="InterPro" id="IPR002789">
    <property type="entry name" value="HerA_central"/>
</dbReference>
<evidence type="ECO:0000313" key="2">
    <source>
        <dbReference type="EMBL" id="AVN58405.1"/>
    </source>
</evidence>
<dbReference type="RefSeq" id="WP_155921865.1">
    <property type="nucleotide sequence ID" value="NZ_MF600313.1"/>
</dbReference>
<name>A0A343VR81_9MYCO</name>
<dbReference type="PANTHER" id="PTHR42957:SF1">
    <property type="entry name" value="HELICASE MJ1565-RELATED"/>
    <property type="match status" value="1"/>
</dbReference>
<dbReference type="Gene3D" id="3.40.50.300">
    <property type="entry name" value="P-loop containing nucleotide triphosphate hydrolases"/>
    <property type="match status" value="1"/>
</dbReference>
<evidence type="ECO:0000259" key="1">
    <source>
        <dbReference type="Pfam" id="PF01935"/>
    </source>
</evidence>
<dbReference type="EMBL" id="MF600313">
    <property type="protein sequence ID" value="AVN58405.1"/>
    <property type="molecule type" value="Genomic_DNA"/>
</dbReference>
<keyword evidence="2" id="KW-0614">Plasmid</keyword>
<gene>
    <name evidence="2" type="ORF">B5P44_p00110</name>
</gene>
<dbReference type="InterPro" id="IPR027417">
    <property type="entry name" value="P-loop_NTPase"/>
</dbReference>
<organism evidence="2">
    <name type="scientific">Mycolicibacterium sp. CBMA 213</name>
    <dbReference type="NCBI Taxonomy" id="1968788"/>
    <lineage>
        <taxon>Bacteria</taxon>
        <taxon>Bacillati</taxon>
        <taxon>Actinomycetota</taxon>
        <taxon>Actinomycetes</taxon>
        <taxon>Mycobacteriales</taxon>
        <taxon>Mycobacteriaceae</taxon>
        <taxon>Mycolicibacterium</taxon>
    </lineage>
</organism>
<dbReference type="Pfam" id="PF01935">
    <property type="entry name" value="DUF87"/>
    <property type="match status" value="1"/>
</dbReference>
<proteinExistence type="predicted"/>
<dbReference type="SUPFAM" id="SSF52540">
    <property type="entry name" value="P-loop containing nucleoside triphosphate hydrolases"/>
    <property type="match status" value="1"/>
</dbReference>